<dbReference type="InterPro" id="IPR052176">
    <property type="entry name" value="Glycosyl_Hydrlase_43_Enz"/>
</dbReference>
<reference evidence="8" key="1">
    <citation type="journal article" date="2019" name="Int. J. Syst. Evol. Microbiol.">
        <title>The Global Catalogue of Microorganisms (GCM) 10K type strain sequencing project: providing services to taxonomists for standard genome sequencing and annotation.</title>
        <authorList>
            <consortium name="The Broad Institute Genomics Platform"/>
            <consortium name="The Broad Institute Genome Sequencing Center for Infectious Disease"/>
            <person name="Wu L."/>
            <person name="Ma J."/>
        </authorList>
    </citation>
    <scope>NUCLEOTIDE SEQUENCE [LARGE SCALE GENOMIC DNA]</scope>
    <source>
        <strain evidence="8">CGMCC 1.12237</strain>
    </source>
</reference>
<evidence type="ECO:0000256" key="4">
    <source>
        <dbReference type="ARBA" id="ARBA00023277"/>
    </source>
</evidence>
<evidence type="ECO:0000313" key="7">
    <source>
        <dbReference type="EMBL" id="MFC5465742.1"/>
    </source>
</evidence>
<keyword evidence="8" id="KW-1185">Reference proteome</keyword>
<sequence>MTTFNNPVIKGLYADPDLVKFGDTYYIYPTTDGYEGWGGDEFSVFSAKQLTDEFKRGNVIVDFKTDQVPWAVSNAWAPCTAKRGDKYFFYFCGKRPDGHSCIGVASSDSPTGPFKAEAEPLLTIELMREHNISIGQVIDPAIYEENGDYYMLFGNGGDGVIVKMNPDMISVDVTTLRNYEGLYDFREAVEVFKRDGLYHFTWSCDDTGSENYHVNYGVSTSLFGPVEYKYTILSKNVEKNILATGHHSILALPEEDRYIIAFHRFSQEAMKTVTGHARGHNREVCLAELSFNEDGFLEPVSFESLMTEIK</sequence>
<name>A0ABW0LLF3_9BACI</name>
<proteinExistence type="inferred from homology"/>
<evidence type="ECO:0000256" key="5">
    <source>
        <dbReference type="ARBA" id="ARBA00023295"/>
    </source>
</evidence>
<keyword evidence="5 6" id="KW-0326">Glycosidase</keyword>
<dbReference type="RefSeq" id="WP_382352658.1">
    <property type="nucleotide sequence ID" value="NZ_JBHSMC010000016.1"/>
</dbReference>
<gene>
    <name evidence="7" type="ORF">ACFPM4_13395</name>
</gene>
<dbReference type="EMBL" id="JBHSMC010000016">
    <property type="protein sequence ID" value="MFC5465742.1"/>
    <property type="molecule type" value="Genomic_DNA"/>
</dbReference>
<keyword evidence="4" id="KW-0119">Carbohydrate metabolism</keyword>
<keyword evidence="2" id="KW-0858">Xylan degradation</keyword>
<evidence type="ECO:0000256" key="1">
    <source>
        <dbReference type="ARBA" id="ARBA00009865"/>
    </source>
</evidence>
<protein>
    <submittedName>
        <fullName evidence="7">Family 43 glycosylhydrolase</fullName>
    </submittedName>
</protein>
<accession>A0ABW0LLF3</accession>
<dbReference type="SUPFAM" id="SSF75005">
    <property type="entry name" value="Arabinanase/levansucrase/invertase"/>
    <property type="match status" value="1"/>
</dbReference>
<keyword evidence="2" id="KW-0624">Polysaccharide degradation</keyword>
<organism evidence="7 8">
    <name type="scientific">Lederbergia graminis</name>
    <dbReference type="NCBI Taxonomy" id="735518"/>
    <lineage>
        <taxon>Bacteria</taxon>
        <taxon>Bacillati</taxon>
        <taxon>Bacillota</taxon>
        <taxon>Bacilli</taxon>
        <taxon>Bacillales</taxon>
        <taxon>Bacillaceae</taxon>
        <taxon>Lederbergia</taxon>
    </lineage>
</organism>
<evidence type="ECO:0000256" key="2">
    <source>
        <dbReference type="ARBA" id="ARBA00022651"/>
    </source>
</evidence>
<dbReference type="PANTHER" id="PTHR43772:SF2">
    <property type="entry name" value="PUTATIVE (AFU_ORTHOLOGUE AFUA_2G04480)-RELATED"/>
    <property type="match status" value="1"/>
</dbReference>
<keyword evidence="3 6" id="KW-0378">Hydrolase</keyword>
<comment type="caution">
    <text evidence="7">The sequence shown here is derived from an EMBL/GenBank/DDBJ whole genome shotgun (WGS) entry which is preliminary data.</text>
</comment>
<dbReference type="Proteomes" id="UP001596147">
    <property type="component" value="Unassembled WGS sequence"/>
</dbReference>
<dbReference type="CDD" id="cd18828">
    <property type="entry name" value="GH43_BT3675-like"/>
    <property type="match status" value="1"/>
</dbReference>
<dbReference type="Gene3D" id="2.115.10.20">
    <property type="entry name" value="Glycosyl hydrolase domain, family 43"/>
    <property type="match status" value="1"/>
</dbReference>
<dbReference type="InterPro" id="IPR023296">
    <property type="entry name" value="Glyco_hydro_beta-prop_sf"/>
</dbReference>
<evidence type="ECO:0000256" key="6">
    <source>
        <dbReference type="RuleBase" id="RU361187"/>
    </source>
</evidence>
<evidence type="ECO:0000256" key="3">
    <source>
        <dbReference type="ARBA" id="ARBA00022801"/>
    </source>
</evidence>
<dbReference type="PANTHER" id="PTHR43772">
    <property type="entry name" value="ENDO-1,4-BETA-XYLANASE"/>
    <property type="match status" value="1"/>
</dbReference>
<dbReference type="Pfam" id="PF04616">
    <property type="entry name" value="Glyco_hydro_43"/>
    <property type="match status" value="1"/>
</dbReference>
<evidence type="ECO:0000313" key="8">
    <source>
        <dbReference type="Proteomes" id="UP001596147"/>
    </source>
</evidence>
<comment type="similarity">
    <text evidence="1 6">Belongs to the glycosyl hydrolase 43 family.</text>
</comment>
<dbReference type="InterPro" id="IPR006710">
    <property type="entry name" value="Glyco_hydro_43"/>
</dbReference>